<evidence type="ECO:0008006" key="4">
    <source>
        <dbReference type="Google" id="ProtNLM"/>
    </source>
</evidence>
<dbReference type="RefSeq" id="WP_193496800.1">
    <property type="nucleotide sequence ID" value="NZ_CP063169.1"/>
</dbReference>
<dbReference type="KEGG" id="halt:IM660_15980"/>
<gene>
    <name evidence="2" type="ORF">IM660_15980</name>
</gene>
<proteinExistence type="predicted"/>
<keyword evidence="1" id="KW-0812">Transmembrane</keyword>
<reference evidence="2 3" key="1">
    <citation type="submission" date="2020-10" db="EMBL/GenBank/DDBJ databases">
        <title>Haloactinobacterium sp. RN3S43, a bacterium isolated from saline soil.</title>
        <authorList>
            <person name="Sun J.-Q."/>
        </authorList>
    </citation>
    <scope>NUCLEOTIDE SEQUENCE [LARGE SCALE GENOMIC DNA]</scope>
    <source>
        <strain evidence="2 3">RN3S43</strain>
    </source>
</reference>
<feature type="transmembrane region" description="Helical" evidence="1">
    <location>
        <begin position="39"/>
        <end position="60"/>
    </location>
</feature>
<sequence>MGRRDAEEFALSSSNVADTAEAAGGPRGRGRVRVASSPWLWVLLAVVLLVAGAITSPRLLSPEPEAAWQVELDPGSAPRVWVLPRVVLATTATGLVAFDADGQRLWGLDLDDPTCTTAQEELICVHGEAGEATVSVVAADGAWSDLSMPGADVAARTPTGDLVVAGSNAATSWLGRYSPDGEEQWVQEQAGGVSWADLTVQQDVVTAMAGPSPDLSGLIWTAYVADGAPASMSFAQIGSVTTTAVDDPRFESDTHRPLWLASRDLTEHPDAAITVDLQNSTGIARFEDPGGAVISWASEVPLAALGTTVYTSSNDLHDAALSAVEAPDGRHRWSVTLPGSVQPVCPCAATEGTFTVAGVDGGVARPGSGEVELLFLDQREGRVRARLPIGSGPWSLASDGHATYLFADGVLSAFLDPRA</sequence>
<organism evidence="2 3">
    <name type="scientific">Ruania alkalisoli</name>
    <dbReference type="NCBI Taxonomy" id="2779775"/>
    <lineage>
        <taxon>Bacteria</taxon>
        <taxon>Bacillati</taxon>
        <taxon>Actinomycetota</taxon>
        <taxon>Actinomycetes</taxon>
        <taxon>Micrococcales</taxon>
        <taxon>Ruaniaceae</taxon>
        <taxon>Ruania</taxon>
    </lineage>
</organism>
<dbReference type="EMBL" id="CP063169">
    <property type="protein sequence ID" value="QOR70110.1"/>
    <property type="molecule type" value="Genomic_DNA"/>
</dbReference>
<accession>A0A7M1SRC1</accession>
<dbReference type="InterPro" id="IPR011047">
    <property type="entry name" value="Quinoprotein_ADH-like_sf"/>
</dbReference>
<protein>
    <recommendedName>
        <fullName evidence="4">PQQ-binding-like beta-propeller repeat protein</fullName>
    </recommendedName>
</protein>
<keyword evidence="1" id="KW-1133">Transmembrane helix</keyword>
<evidence type="ECO:0000256" key="1">
    <source>
        <dbReference type="SAM" id="Phobius"/>
    </source>
</evidence>
<name>A0A7M1SRC1_9MICO</name>
<evidence type="ECO:0000313" key="3">
    <source>
        <dbReference type="Proteomes" id="UP000593758"/>
    </source>
</evidence>
<keyword evidence="1" id="KW-0472">Membrane</keyword>
<keyword evidence="3" id="KW-1185">Reference proteome</keyword>
<evidence type="ECO:0000313" key="2">
    <source>
        <dbReference type="EMBL" id="QOR70110.1"/>
    </source>
</evidence>
<dbReference type="Proteomes" id="UP000593758">
    <property type="component" value="Chromosome"/>
</dbReference>
<dbReference type="AlphaFoldDB" id="A0A7M1SRC1"/>
<dbReference type="SUPFAM" id="SSF50998">
    <property type="entry name" value="Quinoprotein alcohol dehydrogenase-like"/>
    <property type="match status" value="1"/>
</dbReference>